<feature type="transmembrane region" description="Helical" evidence="10">
    <location>
        <begin position="351"/>
        <end position="373"/>
    </location>
</feature>
<dbReference type="InterPro" id="IPR013099">
    <property type="entry name" value="K_chnl_dom"/>
</dbReference>
<sequence>SILVQARFRPVLSQLVVRSRRVWRLIPHLVLVLSLVLYAALGAVIFWFIEGGAESNPTEPQYNAFLKDLVQTVQNQSGLDSDVMEGVRSKMEKDFQSIWLQSPKRWNYTSSMFFCCTVFTTVGYGELYPVTLGGKVACVLYAMVGVPLMLLVILDVGDFLALLMTRIYRHLYRLFSTLRSRKFTPWKKRQKSFDLQSRRMLEDGTIVFGQNDMVISKPLDIRQVLHSQETVRQRSIHLQNNREIFERILAREQLLRKGPVSRSMSCPELERLPKSKKPFVLWDFTGLGEDMDRLDVPFALILFLVFAYILLVGLVLPLWETELSGFDAFYFCFITVTTIGFGDIIPKHPNYFMLTSLFIISGMAIVSMAFKLSQSKIVNVYRKCIKYVNPRKDNDCGHHDN</sequence>
<dbReference type="GO" id="GO:0030322">
    <property type="term" value="P:stabilization of membrane potential"/>
    <property type="evidence" value="ECO:0007669"/>
    <property type="project" value="TreeGrafter"/>
</dbReference>
<keyword evidence="4" id="KW-0630">Potassium</keyword>
<dbReference type="Ensembl" id="ENSPMGT00000025706.1">
    <property type="protein sequence ID" value="ENSPMGP00000024128.1"/>
    <property type="gene ID" value="ENSPMGG00000019514.1"/>
</dbReference>
<feature type="transmembrane region" description="Helical" evidence="10">
    <location>
        <begin position="296"/>
        <end position="316"/>
    </location>
</feature>
<feature type="domain" description="Potassium channel" evidence="11">
    <location>
        <begin position="306"/>
        <end position="376"/>
    </location>
</feature>
<dbReference type="AlphaFoldDB" id="A0A3B4B3Y2"/>
<keyword evidence="3 9" id="KW-0812">Transmembrane</keyword>
<protein>
    <recommendedName>
        <fullName evidence="11">Potassium channel domain-containing protein</fullName>
    </recommendedName>
</protein>
<evidence type="ECO:0000313" key="13">
    <source>
        <dbReference type="Proteomes" id="UP000261520"/>
    </source>
</evidence>
<name>A0A3B4B3Y2_9GOBI</name>
<evidence type="ECO:0000256" key="8">
    <source>
        <dbReference type="ARBA" id="ARBA00023303"/>
    </source>
</evidence>
<dbReference type="SUPFAM" id="SSF81324">
    <property type="entry name" value="Voltage-gated potassium channels"/>
    <property type="match status" value="2"/>
</dbReference>
<evidence type="ECO:0000256" key="7">
    <source>
        <dbReference type="ARBA" id="ARBA00023136"/>
    </source>
</evidence>
<comment type="subcellular location">
    <subcellularLocation>
        <location evidence="1">Membrane</location>
        <topology evidence="1">Multi-pass membrane protein</topology>
    </subcellularLocation>
</comment>
<evidence type="ECO:0000256" key="9">
    <source>
        <dbReference type="RuleBase" id="RU003857"/>
    </source>
</evidence>
<keyword evidence="6 9" id="KW-0406">Ion transport</keyword>
<evidence type="ECO:0000256" key="6">
    <source>
        <dbReference type="ARBA" id="ARBA00023065"/>
    </source>
</evidence>
<dbReference type="PANTHER" id="PTHR11003">
    <property type="entry name" value="POTASSIUM CHANNEL, SUBFAMILY K"/>
    <property type="match status" value="1"/>
</dbReference>
<accession>A0A3B4B3Y2</accession>
<reference evidence="12" key="2">
    <citation type="submission" date="2025-09" db="UniProtKB">
        <authorList>
            <consortium name="Ensembl"/>
        </authorList>
    </citation>
    <scope>IDENTIFICATION</scope>
</reference>
<evidence type="ECO:0000256" key="10">
    <source>
        <dbReference type="SAM" id="Phobius"/>
    </source>
</evidence>
<feature type="transmembrane region" description="Helical" evidence="10">
    <location>
        <begin position="28"/>
        <end position="49"/>
    </location>
</feature>
<proteinExistence type="inferred from homology"/>
<organism evidence="12 13">
    <name type="scientific">Periophthalmus magnuspinnatus</name>
    <dbReference type="NCBI Taxonomy" id="409849"/>
    <lineage>
        <taxon>Eukaryota</taxon>
        <taxon>Metazoa</taxon>
        <taxon>Chordata</taxon>
        <taxon>Craniata</taxon>
        <taxon>Vertebrata</taxon>
        <taxon>Euteleostomi</taxon>
        <taxon>Actinopterygii</taxon>
        <taxon>Neopterygii</taxon>
        <taxon>Teleostei</taxon>
        <taxon>Neoteleostei</taxon>
        <taxon>Acanthomorphata</taxon>
        <taxon>Gobiaria</taxon>
        <taxon>Gobiiformes</taxon>
        <taxon>Gobioidei</taxon>
        <taxon>Gobiidae</taxon>
        <taxon>Oxudercinae</taxon>
        <taxon>Periophthalmus</taxon>
    </lineage>
</organism>
<evidence type="ECO:0000256" key="1">
    <source>
        <dbReference type="ARBA" id="ARBA00004141"/>
    </source>
</evidence>
<feature type="domain" description="Potassium channel" evidence="11">
    <location>
        <begin position="102"/>
        <end position="160"/>
    </location>
</feature>
<evidence type="ECO:0000256" key="2">
    <source>
        <dbReference type="ARBA" id="ARBA00022448"/>
    </source>
</evidence>
<evidence type="ECO:0000256" key="5">
    <source>
        <dbReference type="ARBA" id="ARBA00022989"/>
    </source>
</evidence>
<evidence type="ECO:0000313" key="12">
    <source>
        <dbReference type="Ensembl" id="ENSPMGP00000024128.1"/>
    </source>
</evidence>
<reference evidence="12" key="1">
    <citation type="submission" date="2025-08" db="UniProtKB">
        <authorList>
            <consortium name="Ensembl"/>
        </authorList>
    </citation>
    <scope>IDENTIFICATION</scope>
</reference>
<keyword evidence="5 10" id="KW-1133">Transmembrane helix</keyword>
<dbReference type="InterPro" id="IPR003280">
    <property type="entry name" value="2pore_dom_K_chnl"/>
</dbReference>
<comment type="similarity">
    <text evidence="9">Belongs to the two pore domain potassium channel (TC 1.A.1.8) family.</text>
</comment>
<keyword evidence="7 10" id="KW-0472">Membrane</keyword>
<evidence type="ECO:0000256" key="4">
    <source>
        <dbReference type="ARBA" id="ARBA00022958"/>
    </source>
</evidence>
<evidence type="ECO:0000259" key="11">
    <source>
        <dbReference type="Pfam" id="PF07885"/>
    </source>
</evidence>
<feature type="transmembrane region" description="Helical" evidence="10">
    <location>
        <begin position="108"/>
        <end position="127"/>
    </location>
</feature>
<dbReference type="STRING" id="409849.ENSPMGP00000024128"/>
<keyword evidence="13" id="KW-1185">Reference proteome</keyword>
<keyword evidence="2 9" id="KW-0813">Transport</keyword>
<dbReference type="Proteomes" id="UP000261520">
    <property type="component" value="Unplaced"/>
</dbReference>
<dbReference type="Pfam" id="PF07885">
    <property type="entry name" value="Ion_trans_2"/>
    <property type="match status" value="2"/>
</dbReference>
<dbReference type="Gene3D" id="1.10.287.70">
    <property type="match status" value="1"/>
</dbReference>
<feature type="transmembrane region" description="Helical" evidence="10">
    <location>
        <begin position="139"/>
        <end position="164"/>
    </location>
</feature>
<feature type="transmembrane region" description="Helical" evidence="10">
    <location>
        <begin position="328"/>
        <end position="345"/>
    </location>
</feature>
<dbReference type="GO" id="GO:0022841">
    <property type="term" value="F:potassium ion leak channel activity"/>
    <property type="evidence" value="ECO:0007669"/>
    <property type="project" value="TreeGrafter"/>
</dbReference>
<dbReference type="PANTHER" id="PTHR11003:SF346">
    <property type="entry name" value="POTASSIUM CHANNEL SUBFAMILY K MEMBER 18"/>
    <property type="match status" value="1"/>
</dbReference>
<dbReference type="PRINTS" id="PR01333">
    <property type="entry name" value="2POREKCHANEL"/>
</dbReference>
<evidence type="ECO:0000256" key="3">
    <source>
        <dbReference type="ARBA" id="ARBA00022692"/>
    </source>
</evidence>
<dbReference type="GO" id="GO:0005886">
    <property type="term" value="C:plasma membrane"/>
    <property type="evidence" value="ECO:0007669"/>
    <property type="project" value="TreeGrafter"/>
</dbReference>
<dbReference type="GO" id="GO:0015271">
    <property type="term" value="F:outward rectifier potassium channel activity"/>
    <property type="evidence" value="ECO:0007669"/>
    <property type="project" value="TreeGrafter"/>
</dbReference>
<keyword evidence="8 9" id="KW-0407">Ion channel</keyword>